<dbReference type="EMBL" id="JACEFO010001613">
    <property type="protein sequence ID" value="KAF8730994.1"/>
    <property type="molecule type" value="Genomic_DNA"/>
</dbReference>
<evidence type="ECO:0000313" key="1">
    <source>
        <dbReference type="EMBL" id="KAF8730994.1"/>
    </source>
</evidence>
<evidence type="ECO:0000313" key="2">
    <source>
        <dbReference type="Proteomes" id="UP000636709"/>
    </source>
</evidence>
<keyword evidence="2" id="KW-1185">Reference proteome</keyword>
<dbReference type="Proteomes" id="UP000636709">
    <property type="component" value="Unassembled WGS sequence"/>
</dbReference>
<reference evidence="1" key="1">
    <citation type="submission" date="2020-07" db="EMBL/GenBank/DDBJ databases">
        <title>Genome sequence and genetic diversity analysis of an under-domesticated orphan crop, white fonio (Digitaria exilis).</title>
        <authorList>
            <person name="Bennetzen J.L."/>
            <person name="Chen S."/>
            <person name="Ma X."/>
            <person name="Wang X."/>
            <person name="Yssel A.E.J."/>
            <person name="Chaluvadi S.R."/>
            <person name="Johnson M."/>
            <person name="Gangashetty P."/>
            <person name="Hamidou F."/>
            <person name="Sanogo M.D."/>
            <person name="Zwaenepoel A."/>
            <person name="Wallace J."/>
            <person name="Van De Peer Y."/>
            <person name="Van Deynze A."/>
        </authorList>
    </citation>
    <scope>NUCLEOTIDE SEQUENCE</scope>
    <source>
        <tissue evidence="1">Leaves</tissue>
    </source>
</reference>
<accession>A0A835F848</accession>
<gene>
    <name evidence="1" type="ORF">HU200_016874</name>
</gene>
<comment type="caution">
    <text evidence="1">The sequence shown here is derived from an EMBL/GenBank/DDBJ whole genome shotgun (WGS) entry which is preliminary data.</text>
</comment>
<dbReference type="AlphaFoldDB" id="A0A835F848"/>
<organism evidence="1 2">
    <name type="scientific">Digitaria exilis</name>
    <dbReference type="NCBI Taxonomy" id="1010633"/>
    <lineage>
        <taxon>Eukaryota</taxon>
        <taxon>Viridiplantae</taxon>
        <taxon>Streptophyta</taxon>
        <taxon>Embryophyta</taxon>
        <taxon>Tracheophyta</taxon>
        <taxon>Spermatophyta</taxon>
        <taxon>Magnoliopsida</taxon>
        <taxon>Liliopsida</taxon>
        <taxon>Poales</taxon>
        <taxon>Poaceae</taxon>
        <taxon>PACMAD clade</taxon>
        <taxon>Panicoideae</taxon>
        <taxon>Panicodae</taxon>
        <taxon>Paniceae</taxon>
        <taxon>Anthephorinae</taxon>
        <taxon>Digitaria</taxon>
    </lineage>
</organism>
<sequence>MDATPPAHHPFPSSSLWLLHASNMPLDHKHHHLLPRVSIVPLFPKRRHLRSITQVRWWPPRSTLRPPTPPRRMGTHQQPLTGFHLAFPTHQEKLHHVDDMDVLKDIGIEAEKSSTSVAEGRHLHLRNLGAESDPRAQVWCML</sequence>
<protein>
    <submittedName>
        <fullName evidence="1">Uncharacterized protein</fullName>
    </submittedName>
</protein>
<proteinExistence type="predicted"/>
<name>A0A835F848_9POAL</name>